<feature type="region of interest" description="Disordered" evidence="5">
    <location>
        <begin position="39"/>
        <end position="62"/>
    </location>
</feature>
<dbReference type="GO" id="GO:0043495">
    <property type="term" value="F:protein-membrane adaptor activity"/>
    <property type="evidence" value="ECO:0007669"/>
    <property type="project" value="TreeGrafter"/>
</dbReference>
<dbReference type="HOGENOM" id="CLU_502558_0_0_1"/>
<evidence type="ECO:0000256" key="3">
    <source>
        <dbReference type="ARBA" id="ARBA00022989"/>
    </source>
</evidence>
<feature type="domain" description="SUN" evidence="6">
    <location>
        <begin position="368"/>
        <end position="542"/>
    </location>
</feature>
<feature type="region of interest" description="Disordered" evidence="5">
    <location>
        <begin position="120"/>
        <end position="146"/>
    </location>
</feature>
<gene>
    <name evidence="7" type="ORF">DI09_76p140</name>
</gene>
<reference evidence="7 8" key="1">
    <citation type="submission" date="2014-04" db="EMBL/GenBank/DDBJ databases">
        <title>A new species of microsporidia sheds light on the evolution of extreme parasitism.</title>
        <authorList>
            <person name="Haag K.L."/>
            <person name="James T.Y."/>
            <person name="Larsson R."/>
            <person name="Schaer T.M."/>
            <person name="Refardt D."/>
            <person name="Pombert J.-F."/>
            <person name="Ebert D."/>
        </authorList>
    </citation>
    <scope>NUCLEOTIDE SEQUENCE [LARGE SCALE GENOMIC DNA]</scope>
    <source>
        <strain evidence="7 8">UGP3</strain>
        <tissue evidence="7">Spores</tissue>
    </source>
</reference>
<evidence type="ECO:0000256" key="5">
    <source>
        <dbReference type="SAM" id="MobiDB-lite"/>
    </source>
</evidence>
<evidence type="ECO:0000259" key="6">
    <source>
        <dbReference type="PROSITE" id="PS51469"/>
    </source>
</evidence>
<keyword evidence="4" id="KW-0472">Membrane</keyword>
<dbReference type="EMBL" id="JMKJ01000586">
    <property type="protein sequence ID" value="KGG50340.1"/>
    <property type="molecule type" value="Genomic_DNA"/>
</dbReference>
<feature type="compositionally biased region" description="Basic and acidic residues" evidence="5">
    <location>
        <begin position="120"/>
        <end position="131"/>
    </location>
</feature>
<dbReference type="Proteomes" id="UP000029725">
    <property type="component" value="Unassembled WGS sequence"/>
</dbReference>
<feature type="non-terminal residue" evidence="7">
    <location>
        <position position="542"/>
    </location>
</feature>
<comment type="caution">
    <text evidence="7">The sequence shown here is derived from an EMBL/GenBank/DDBJ whole genome shotgun (WGS) entry which is preliminary data.</text>
</comment>
<dbReference type="RefSeq" id="XP_013236767.1">
    <property type="nucleotide sequence ID" value="XM_013381313.1"/>
</dbReference>
<evidence type="ECO:0000313" key="7">
    <source>
        <dbReference type="EMBL" id="KGG50340.1"/>
    </source>
</evidence>
<keyword evidence="8" id="KW-1185">Reference proteome</keyword>
<comment type="subcellular location">
    <subcellularLocation>
        <location evidence="1">Membrane</location>
    </subcellularLocation>
</comment>
<dbReference type="AlphaFoldDB" id="A0A098VN21"/>
<dbReference type="PANTHER" id="PTHR12911:SF8">
    <property type="entry name" value="KLAROID PROTEIN-RELATED"/>
    <property type="match status" value="1"/>
</dbReference>
<sequence>MAPLFDYDSHRKGPSTPVRRSIRIAKQLQSGEELDLLSKLEEEDGEGLPPNHHAKPKGLTTKSSLRWPFSSYSAPADESFPGTPTRVATFPFSTQSQPARELSIRALDFENTNVISKEKVMSSATEHRHENNNVFENSSSSLSDSSSFSEKSSSSDSMIFLKTPKVPFNLWLRRSFSQFSSYLAWPYNVSLRFKPLMVLFIIALILLLSIRHLYKGRSRISYDFPVDLNGIKFTEHFEKPITPPQPSSSFSSASSSLTYNELLARTQELERIVTAVVQQQHQFTERFFPLAENYKASYDQLDKIQSEFLTVQDKFEAMSSKLNLLDRDIVSRSEFELKLSSLVSQFNVALLNTSQATSEMFSELKSQIPTQDIPDTNRHHLRDHSHEQPAQPDYALYSLGAKPLFIHSSDTLHVLNSFISRHFGVGVIGKAHFYALLPGVVPGNCWCFNGNRGNFSFSIPRAIAPSSFSIDHPSSATLANRSSAPRKIELWASSDVDLESTDNIFVRLFRKISRASSTDPWDSFLGAFEYDIDGLSTQTFAI</sequence>
<dbReference type="GO" id="GO:0034993">
    <property type="term" value="C:meiotic nuclear membrane microtubule tethering complex"/>
    <property type="evidence" value="ECO:0007669"/>
    <property type="project" value="TreeGrafter"/>
</dbReference>
<evidence type="ECO:0000256" key="4">
    <source>
        <dbReference type="ARBA" id="ARBA00023136"/>
    </source>
</evidence>
<organism evidence="7 8">
    <name type="scientific">Mitosporidium daphniae</name>
    <dbReference type="NCBI Taxonomy" id="1485682"/>
    <lineage>
        <taxon>Eukaryota</taxon>
        <taxon>Fungi</taxon>
        <taxon>Fungi incertae sedis</taxon>
        <taxon>Microsporidia</taxon>
        <taxon>Mitosporidium</taxon>
    </lineage>
</organism>
<keyword evidence="3" id="KW-1133">Transmembrane helix</keyword>
<dbReference type="Gene3D" id="2.60.120.260">
    <property type="entry name" value="Galactose-binding domain-like"/>
    <property type="match status" value="1"/>
</dbReference>
<keyword evidence="2" id="KW-0812">Transmembrane</keyword>
<evidence type="ECO:0000256" key="1">
    <source>
        <dbReference type="ARBA" id="ARBA00004370"/>
    </source>
</evidence>
<feature type="region of interest" description="Disordered" evidence="5">
    <location>
        <begin position="1"/>
        <end position="22"/>
    </location>
</feature>
<dbReference type="GeneID" id="25260779"/>
<dbReference type="OrthoDB" id="342281at2759"/>
<evidence type="ECO:0000313" key="8">
    <source>
        <dbReference type="Proteomes" id="UP000029725"/>
    </source>
</evidence>
<dbReference type="VEuPathDB" id="MicrosporidiaDB:DI09_76p140"/>
<name>A0A098VN21_9MICR</name>
<proteinExistence type="predicted"/>
<dbReference type="InterPro" id="IPR012919">
    <property type="entry name" value="SUN_dom"/>
</dbReference>
<evidence type="ECO:0000256" key="2">
    <source>
        <dbReference type="ARBA" id="ARBA00022692"/>
    </source>
</evidence>
<dbReference type="PROSITE" id="PS51469">
    <property type="entry name" value="SUN"/>
    <property type="match status" value="1"/>
</dbReference>
<accession>A0A098VN21</accession>
<dbReference type="InterPro" id="IPR045119">
    <property type="entry name" value="SUN1-5"/>
</dbReference>
<dbReference type="Pfam" id="PF07738">
    <property type="entry name" value="Sad1_UNC"/>
    <property type="match status" value="1"/>
</dbReference>
<dbReference type="PANTHER" id="PTHR12911">
    <property type="entry name" value="SAD1/UNC-84-LIKE PROTEIN-RELATED"/>
    <property type="match status" value="1"/>
</dbReference>
<protein>
    <submittedName>
        <fullName evidence="7">Sad1/UNC-like C-terminal domain-containing protein</fullName>
    </submittedName>
</protein>